<evidence type="ECO:0000256" key="1">
    <source>
        <dbReference type="SAM" id="Coils"/>
    </source>
</evidence>
<feature type="coiled-coil region" evidence="1">
    <location>
        <begin position="304"/>
        <end position="356"/>
    </location>
</feature>
<evidence type="ECO:0000313" key="3">
    <source>
        <dbReference type="Proteomes" id="UP000035680"/>
    </source>
</evidence>
<proteinExistence type="predicted"/>
<name>A0A0K0FMN0_STRVS</name>
<evidence type="ECO:0000313" key="4">
    <source>
        <dbReference type="WBParaSite" id="SVE_1025700.3"/>
    </source>
</evidence>
<accession>A0A0K0FMN0</accession>
<dbReference type="STRING" id="75913.A0A0K0FMN0"/>
<evidence type="ECO:0000256" key="2">
    <source>
        <dbReference type="SAM" id="MobiDB-lite"/>
    </source>
</evidence>
<keyword evidence="1" id="KW-0175">Coiled coil</keyword>
<reference evidence="4" key="2">
    <citation type="submission" date="2015-08" db="UniProtKB">
        <authorList>
            <consortium name="WormBaseParasite"/>
        </authorList>
    </citation>
    <scope>IDENTIFICATION</scope>
</reference>
<feature type="compositionally biased region" description="Polar residues" evidence="2">
    <location>
        <begin position="132"/>
        <end position="149"/>
    </location>
</feature>
<feature type="compositionally biased region" description="Polar residues" evidence="2">
    <location>
        <begin position="1"/>
        <end position="14"/>
    </location>
</feature>
<reference evidence="3" key="1">
    <citation type="submission" date="2014-07" db="EMBL/GenBank/DDBJ databases">
        <authorList>
            <person name="Martin A.A"/>
            <person name="De Silva N."/>
        </authorList>
    </citation>
    <scope>NUCLEOTIDE SEQUENCE</scope>
</reference>
<feature type="compositionally biased region" description="Basic and acidic residues" evidence="2">
    <location>
        <begin position="93"/>
        <end position="104"/>
    </location>
</feature>
<dbReference type="AlphaFoldDB" id="A0A0K0FMN0"/>
<feature type="region of interest" description="Disordered" evidence="2">
    <location>
        <begin position="1"/>
        <end position="32"/>
    </location>
</feature>
<dbReference type="Proteomes" id="UP000035680">
    <property type="component" value="Unassembled WGS sequence"/>
</dbReference>
<protein>
    <submittedName>
        <fullName evidence="4">Exosome complex component CSL4 (inferred by orthology to a human protein)</fullName>
    </submittedName>
</protein>
<dbReference type="WBParaSite" id="SVE_1025700.3">
    <property type="protein sequence ID" value="SVE_1025700.3"/>
    <property type="gene ID" value="SVE_1025700"/>
</dbReference>
<keyword evidence="3" id="KW-1185">Reference proteome</keyword>
<feature type="region of interest" description="Disordered" evidence="2">
    <location>
        <begin position="93"/>
        <end position="159"/>
    </location>
</feature>
<feature type="compositionally biased region" description="Basic residues" evidence="2">
    <location>
        <begin position="112"/>
        <end position="124"/>
    </location>
</feature>
<organism evidence="3 4">
    <name type="scientific">Strongyloides venezuelensis</name>
    <name type="common">Threadworm</name>
    <dbReference type="NCBI Taxonomy" id="75913"/>
    <lineage>
        <taxon>Eukaryota</taxon>
        <taxon>Metazoa</taxon>
        <taxon>Ecdysozoa</taxon>
        <taxon>Nematoda</taxon>
        <taxon>Chromadorea</taxon>
        <taxon>Rhabditida</taxon>
        <taxon>Tylenchina</taxon>
        <taxon>Panagrolaimomorpha</taxon>
        <taxon>Strongyloidoidea</taxon>
        <taxon>Strongyloididae</taxon>
        <taxon>Strongyloides</taxon>
    </lineage>
</organism>
<sequence>MCSKMGENQDQCETPNVAEKEDALPPAKRARRSAALKSENTWKNIIYDDSNAVIEGTVNENPRKKNKVDGLLILRSDDLCLIFSLKDRVSNLDKEVKEDTKEKSANTPLAKPTRRKSTKPKGRQKKAEEKTASSNDDANKDNVTLNNGDKIQPNCGGKLINSDEKLIPVRSSLTVEERLSVPAKRKGRGSVASKSSKLPSVLVVKPQSKNKDVSGETNLELVPTKTFNITPDMKQNLQSSVNSRHVITVTNSNFSVINAAQNNIQNQALKNKISQIISKHGTKITGGQSIFEVNKVFDEMCSTIEKLVEDNRACAADAEKMEKNLKNTIQIKDNKINNLNRKITFLENELTKINRQKQLDVIENLSMYNNNVNEICENNVSANSHVVSNEFTVPSVHGNSHGISSAISDFTSTYNMDDNLLGDRHMLSNSNETFVLSKPPQRHTSRVSGQDLPYYNSTGNSYQQNVYAAGYGMNTIGMERDIMPISTNPLNITSVQQGIRSERSVVEKNGVTYQDL</sequence>